<evidence type="ECO:0000256" key="3">
    <source>
        <dbReference type="ARBA" id="ARBA00004477"/>
    </source>
</evidence>
<evidence type="ECO:0000256" key="7">
    <source>
        <dbReference type="ARBA" id="ARBA00022692"/>
    </source>
</evidence>
<evidence type="ECO:0000256" key="15">
    <source>
        <dbReference type="ARBA" id="ARBA00039397"/>
    </source>
</evidence>
<comment type="subunit">
    <text evidence="14">Homotrimer; The trimer binds only one molecule of glutathione.</text>
</comment>
<feature type="transmembrane region" description="Helical" evidence="17">
    <location>
        <begin position="132"/>
        <end position="152"/>
    </location>
</feature>
<sequence>MSLATKAWITSTAVLYAKFIFTSTIQGGKRFAAGTRPPEDKIFKQYNKTNQLQSFGVEKTGVNAAALEEDIRWQRIVRNDLENIPIGLLVAWGAVQSGGFEAVTTSAIATFTAARLFHTYAYANGLQPHRGYAWALGAASVGVLALNSLYGVTTSDNKKKDN</sequence>
<evidence type="ECO:0000256" key="2">
    <source>
        <dbReference type="ARBA" id="ARBA00004294"/>
    </source>
</evidence>
<dbReference type="PANTHER" id="PTHR10689">
    <property type="entry name" value="MICROSOMAL GLUTATHIONE S-TRANSFERASE 1"/>
    <property type="match status" value="1"/>
</dbReference>
<keyword evidence="12" id="KW-0496">Mitochondrion</keyword>
<comment type="caution">
    <text evidence="18">The sequence shown here is derived from an EMBL/GenBank/DDBJ whole genome shotgun (WGS) entry which is preliminary data.</text>
</comment>
<evidence type="ECO:0000256" key="8">
    <source>
        <dbReference type="ARBA" id="ARBA00022787"/>
    </source>
</evidence>
<keyword evidence="13 17" id="KW-0472">Membrane</keyword>
<dbReference type="InterPro" id="IPR001129">
    <property type="entry name" value="Membr-assoc_MAPEG"/>
</dbReference>
<evidence type="ECO:0000256" key="6">
    <source>
        <dbReference type="ARBA" id="ARBA00022679"/>
    </source>
</evidence>
<evidence type="ECO:0000256" key="1">
    <source>
        <dbReference type="ARBA" id="ARBA00003701"/>
    </source>
</evidence>
<protein>
    <recommendedName>
        <fullName evidence="15">Microsomal glutathione S-transferase 1</fullName>
        <ecNumber evidence="5">2.5.1.18</ecNumber>
    </recommendedName>
</protein>
<dbReference type="OrthoDB" id="193139at2759"/>
<evidence type="ECO:0000256" key="11">
    <source>
        <dbReference type="ARBA" id="ARBA00022990"/>
    </source>
</evidence>
<dbReference type="InterPro" id="IPR040162">
    <property type="entry name" value="MGST1-like"/>
</dbReference>
<evidence type="ECO:0000256" key="13">
    <source>
        <dbReference type="ARBA" id="ARBA00023136"/>
    </source>
</evidence>
<dbReference type="InterPro" id="IPR023352">
    <property type="entry name" value="MAPEG-like_dom_sf"/>
</dbReference>
<dbReference type="GO" id="GO:0005741">
    <property type="term" value="C:mitochondrial outer membrane"/>
    <property type="evidence" value="ECO:0007669"/>
    <property type="project" value="UniProtKB-SubCell"/>
</dbReference>
<evidence type="ECO:0000256" key="5">
    <source>
        <dbReference type="ARBA" id="ARBA00012452"/>
    </source>
</evidence>
<dbReference type="GO" id="GO:0005789">
    <property type="term" value="C:endoplasmic reticulum membrane"/>
    <property type="evidence" value="ECO:0007669"/>
    <property type="project" value="UniProtKB-SubCell"/>
</dbReference>
<comment type="similarity">
    <text evidence="4">Belongs to the MAPEG family.</text>
</comment>
<evidence type="ECO:0000256" key="4">
    <source>
        <dbReference type="ARBA" id="ARBA00010459"/>
    </source>
</evidence>
<evidence type="ECO:0000256" key="9">
    <source>
        <dbReference type="ARBA" id="ARBA00022824"/>
    </source>
</evidence>
<keyword evidence="6" id="KW-0808">Transferase</keyword>
<dbReference type="Gene3D" id="1.20.120.550">
    <property type="entry name" value="Membrane associated eicosanoid/glutathione metabolism-like domain"/>
    <property type="match status" value="1"/>
</dbReference>
<evidence type="ECO:0000256" key="14">
    <source>
        <dbReference type="ARBA" id="ARBA00038540"/>
    </source>
</evidence>
<proteinExistence type="inferred from homology"/>
<comment type="catalytic activity">
    <reaction evidence="16">
        <text>RX + glutathione = an S-substituted glutathione + a halide anion + H(+)</text>
        <dbReference type="Rhea" id="RHEA:16437"/>
        <dbReference type="ChEBI" id="CHEBI:15378"/>
        <dbReference type="ChEBI" id="CHEBI:16042"/>
        <dbReference type="ChEBI" id="CHEBI:17792"/>
        <dbReference type="ChEBI" id="CHEBI:57925"/>
        <dbReference type="ChEBI" id="CHEBI:90779"/>
        <dbReference type="EC" id="2.5.1.18"/>
    </reaction>
    <physiologicalReaction direction="left-to-right" evidence="16">
        <dbReference type="Rhea" id="RHEA:16438"/>
    </physiologicalReaction>
</comment>
<dbReference type="Pfam" id="PF01124">
    <property type="entry name" value="MAPEG"/>
    <property type="match status" value="1"/>
</dbReference>
<reference evidence="18 19" key="1">
    <citation type="journal article" date="2014" name="Genome Biol. Evol.">
        <title>The secreted proteins of Achlya hypogyna and Thraustotheca clavata identify the ancestral oomycete secretome and reveal gene acquisitions by horizontal gene transfer.</title>
        <authorList>
            <person name="Misner I."/>
            <person name="Blouin N."/>
            <person name="Leonard G."/>
            <person name="Richards T.A."/>
            <person name="Lane C.E."/>
        </authorList>
    </citation>
    <scope>NUCLEOTIDE SEQUENCE [LARGE SCALE GENOMIC DNA]</scope>
    <source>
        <strain evidence="18 19">ATCC 34112</strain>
    </source>
</reference>
<dbReference type="EMBL" id="JNBS01002021">
    <property type="protein sequence ID" value="OQR95843.1"/>
    <property type="molecule type" value="Genomic_DNA"/>
</dbReference>
<evidence type="ECO:0000313" key="19">
    <source>
        <dbReference type="Proteomes" id="UP000243217"/>
    </source>
</evidence>
<keyword evidence="7 17" id="KW-0812">Transmembrane</keyword>
<dbReference type="EC" id="2.5.1.18" evidence="5"/>
<evidence type="ECO:0000256" key="10">
    <source>
        <dbReference type="ARBA" id="ARBA00022989"/>
    </source>
</evidence>
<evidence type="ECO:0000313" key="18">
    <source>
        <dbReference type="EMBL" id="OQR95843.1"/>
    </source>
</evidence>
<keyword evidence="8" id="KW-1000">Mitochondrion outer membrane</keyword>
<evidence type="ECO:0000256" key="12">
    <source>
        <dbReference type="ARBA" id="ARBA00023128"/>
    </source>
</evidence>
<keyword evidence="9" id="KW-0256">Endoplasmic reticulum</keyword>
<comment type="subcellular location">
    <subcellularLocation>
        <location evidence="3">Endoplasmic reticulum membrane</location>
        <topology evidence="3">Multi-pass membrane protein</topology>
    </subcellularLocation>
    <subcellularLocation>
        <location evidence="2">Mitochondrion outer membrane</location>
    </subcellularLocation>
</comment>
<evidence type="ECO:0000256" key="16">
    <source>
        <dbReference type="ARBA" id="ARBA00049385"/>
    </source>
</evidence>
<keyword evidence="19" id="KW-1185">Reference proteome</keyword>
<comment type="function">
    <text evidence="1">Conjugation of reduced glutathione to a wide number of exogenous and endogenous hydrophobic electrophiles.</text>
</comment>
<accession>A0A1V9ZCX8</accession>
<dbReference type="Proteomes" id="UP000243217">
    <property type="component" value="Unassembled WGS sequence"/>
</dbReference>
<evidence type="ECO:0000256" key="17">
    <source>
        <dbReference type="SAM" id="Phobius"/>
    </source>
</evidence>
<dbReference type="SUPFAM" id="SSF161084">
    <property type="entry name" value="MAPEG domain-like"/>
    <property type="match status" value="1"/>
</dbReference>
<organism evidence="18 19">
    <name type="scientific">Thraustotheca clavata</name>
    <dbReference type="NCBI Taxonomy" id="74557"/>
    <lineage>
        <taxon>Eukaryota</taxon>
        <taxon>Sar</taxon>
        <taxon>Stramenopiles</taxon>
        <taxon>Oomycota</taxon>
        <taxon>Saprolegniomycetes</taxon>
        <taxon>Saprolegniales</taxon>
        <taxon>Achlyaceae</taxon>
        <taxon>Thraustotheca</taxon>
    </lineage>
</organism>
<dbReference type="PANTHER" id="PTHR10689:SF6">
    <property type="entry name" value="MICROSOMAL GLUTATHIONE S-TRANSFERASE 1"/>
    <property type="match status" value="1"/>
</dbReference>
<keyword evidence="10 17" id="KW-1133">Transmembrane helix</keyword>
<dbReference type="AlphaFoldDB" id="A0A1V9ZCX8"/>
<gene>
    <name evidence="18" type="ORF">THRCLA_07520</name>
</gene>
<keyword evidence="11" id="KW-0007">Acetylation</keyword>
<name>A0A1V9ZCX8_9STRA</name>
<dbReference type="GO" id="GO:0004364">
    <property type="term" value="F:glutathione transferase activity"/>
    <property type="evidence" value="ECO:0007669"/>
    <property type="project" value="UniProtKB-EC"/>
</dbReference>